<dbReference type="EMBL" id="AEQV01000016">
    <property type="protein sequence ID" value="EGD10921.1"/>
    <property type="molecule type" value="Genomic_DNA"/>
</dbReference>
<comment type="caution">
    <text evidence="1">The sequence shown here is derived from an EMBL/GenBank/DDBJ whole genome shotgun (WGS) entry which is preliminary data.</text>
</comment>
<organism evidence="1 2">
    <name type="scientific">Xanthomonas vesicatoria ATCC 35937</name>
    <dbReference type="NCBI Taxonomy" id="925775"/>
    <lineage>
        <taxon>Bacteria</taxon>
        <taxon>Pseudomonadati</taxon>
        <taxon>Pseudomonadota</taxon>
        <taxon>Gammaproteobacteria</taxon>
        <taxon>Lysobacterales</taxon>
        <taxon>Lysobacteraceae</taxon>
        <taxon>Xanthomonas</taxon>
    </lineage>
</organism>
<dbReference type="AlphaFoldDB" id="F0B9G0"/>
<protein>
    <submittedName>
        <fullName evidence="1">Uncharacterized protein</fullName>
    </submittedName>
</protein>
<gene>
    <name evidence="1" type="ORF">XVE_0713</name>
</gene>
<sequence length="36" mass="4283">MDRIIRDAFELVRTINPELLYSLALQHKANQQQRNS</sequence>
<evidence type="ECO:0000313" key="1">
    <source>
        <dbReference type="EMBL" id="EGD10921.1"/>
    </source>
</evidence>
<dbReference type="Proteomes" id="UP000003299">
    <property type="component" value="Unassembled WGS sequence"/>
</dbReference>
<reference evidence="1 2" key="1">
    <citation type="journal article" date="2011" name="BMC Genomics">
        <title>Comparative genomics reveals diversity among xanthomonads infecting tomato and pepper.</title>
        <authorList>
            <person name="Potnis N."/>
            <person name="Krasileva K."/>
            <person name="Chow V."/>
            <person name="Almeida N.F."/>
            <person name="Patil P.B."/>
            <person name="Ryan R.P."/>
            <person name="Sharlach M."/>
            <person name="Behlau F."/>
            <person name="Dow J.M."/>
            <person name="Momol M.T."/>
            <person name="White F.F."/>
            <person name="Preston J.F."/>
            <person name="Vinatzer B.A."/>
            <person name="Koebnik R."/>
            <person name="Setubal J.C."/>
            <person name="Norman D.J."/>
            <person name="Staskawicz B.J."/>
            <person name="Jones J.B."/>
        </authorList>
    </citation>
    <scope>NUCLEOTIDE SEQUENCE [LARGE SCALE GENOMIC DNA]</scope>
    <source>
        <strain evidence="1 2">ATCC 35937</strain>
    </source>
</reference>
<name>F0B9G0_9XANT</name>
<accession>F0B9G0</accession>
<evidence type="ECO:0000313" key="2">
    <source>
        <dbReference type="Proteomes" id="UP000003299"/>
    </source>
</evidence>
<proteinExistence type="predicted"/>